<dbReference type="GO" id="GO:0005524">
    <property type="term" value="F:ATP binding"/>
    <property type="evidence" value="ECO:0007669"/>
    <property type="project" value="UniProtKB-KW"/>
</dbReference>
<dbReference type="PRINTS" id="PR00301">
    <property type="entry name" value="HEATSHOCK70"/>
</dbReference>
<reference evidence="4" key="1">
    <citation type="submission" date="2021-02" db="EMBL/GenBank/DDBJ databases">
        <authorList>
            <person name="Nowell W R."/>
        </authorList>
    </citation>
    <scope>NUCLEOTIDE SEQUENCE</scope>
</reference>
<accession>A0A815ZN69</accession>
<dbReference type="Pfam" id="PF00012">
    <property type="entry name" value="HSP70"/>
    <property type="match status" value="1"/>
</dbReference>
<dbReference type="EMBL" id="CAJNOM010007696">
    <property type="protein sequence ID" value="CAF1676665.1"/>
    <property type="molecule type" value="Genomic_DNA"/>
</dbReference>
<dbReference type="SUPFAM" id="SSF53067">
    <property type="entry name" value="Actin-like ATPase domain"/>
    <property type="match status" value="1"/>
</dbReference>
<evidence type="ECO:0000256" key="3">
    <source>
        <dbReference type="ARBA" id="ARBA00022840"/>
    </source>
</evidence>
<dbReference type="InterPro" id="IPR013126">
    <property type="entry name" value="Hsp_70_fam"/>
</dbReference>
<keyword evidence="6" id="KW-1185">Reference proteome</keyword>
<name>A0A815ZN69_9BILA</name>
<evidence type="ECO:0000256" key="1">
    <source>
        <dbReference type="ARBA" id="ARBA00007381"/>
    </source>
</evidence>
<keyword evidence="3" id="KW-0067">ATP-binding</keyword>
<evidence type="ECO:0000256" key="2">
    <source>
        <dbReference type="ARBA" id="ARBA00022741"/>
    </source>
</evidence>
<dbReference type="PANTHER" id="PTHR19375">
    <property type="entry name" value="HEAT SHOCK PROTEIN 70KDA"/>
    <property type="match status" value="1"/>
</dbReference>
<dbReference type="Gene3D" id="3.30.420.40">
    <property type="match status" value="1"/>
</dbReference>
<dbReference type="GO" id="GO:0140662">
    <property type="term" value="F:ATP-dependent protein folding chaperone"/>
    <property type="evidence" value="ECO:0007669"/>
    <property type="project" value="InterPro"/>
</dbReference>
<keyword evidence="2" id="KW-0547">Nucleotide-binding</keyword>
<proteinExistence type="inferred from homology"/>
<protein>
    <recommendedName>
        <fullName evidence="8">Heat shock protein 70</fullName>
    </recommendedName>
</protein>
<comment type="caution">
    <text evidence="4">The sequence shown here is derived from an EMBL/GenBank/DDBJ whole genome shotgun (WGS) entry which is preliminary data.</text>
</comment>
<dbReference type="AlphaFoldDB" id="A0A815ZN69"/>
<dbReference type="EMBL" id="CAJNOI010007264">
    <property type="protein sequence ID" value="CAF1586925.1"/>
    <property type="molecule type" value="Genomic_DNA"/>
</dbReference>
<organism evidence="4 7">
    <name type="scientific">Adineta steineri</name>
    <dbReference type="NCBI Taxonomy" id="433720"/>
    <lineage>
        <taxon>Eukaryota</taxon>
        <taxon>Metazoa</taxon>
        <taxon>Spiralia</taxon>
        <taxon>Gnathifera</taxon>
        <taxon>Rotifera</taxon>
        <taxon>Eurotatoria</taxon>
        <taxon>Bdelloidea</taxon>
        <taxon>Adinetida</taxon>
        <taxon>Adinetidae</taxon>
        <taxon>Adineta</taxon>
    </lineage>
</organism>
<feature type="non-terminal residue" evidence="4">
    <location>
        <position position="64"/>
    </location>
</feature>
<evidence type="ECO:0000313" key="4">
    <source>
        <dbReference type="EMBL" id="CAF1586925.1"/>
    </source>
</evidence>
<evidence type="ECO:0000313" key="5">
    <source>
        <dbReference type="EMBL" id="CAF1676665.1"/>
    </source>
</evidence>
<sequence>MATAVGIDLGTAYSCVALFQHGHVEIIPNERGNRITPSYVAFTDDGRLIGDAAKNQIASNPNNT</sequence>
<dbReference type="FunFam" id="3.30.420.40:FF:000028">
    <property type="entry name" value="heat shock 70 kDa protein-like"/>
    <property type="match status" value="1"/>
</dbReference>
<dbReference type="InterPro" id="IPR043129">
    <property type="entry name" value="ATPase_NBD"/>
</dbReference>
<gene>
    <name evidence="4" type="ORF">BJG266_LOCUS49250</name>
    <name evidence="5" type="ORF">QVE165_LOCUS66329</name>
</gene>
<dbReference type="Proteomes" id="UP000663832">
    <property type="component" value="Unassembled WGS sequence"/>
</dbReference>
<dbReference type="OrthoDB" id="2401965at2759"/>
<evidence type="ECO:0008006" key="8">
    <source>
        <dbReference type="Google" id="ProtNLM"/>
    </source>
</evidence>
<dbReference type="Proteomes" id="UP000663877">
    <property type="component" value="Unassembled WGS sequence"/>
</dbReference>
<comment type="similarity">
    <text evidence="1">Belongs to the heat shock protein 70 family.</text>
</comment>
<evidence type="ECO:0000313" key="7">
    <source>
        <dbReference type="Proteomes" id="UP000663877"/>
    </source>
</evidence>
<evidence type="ECO:0000313" key="6">
    <source>
        <dbReference type="Proteomes" id="UP000663832"/>
    </source>
</evidence>